<dbReference type="GeneID" id="129927497"/>
<dbReference type="OrthoDB" id="6104570at2759"/>
<feature type="transmembrane region" description="Helical" evidence="1">
    <location>
        <begin position="46"/>
        <end position="65"/>
    </location>
</feature>
<evidence type="ECO:0000313" key="8">
    <source>
        <dbReference type="RefSeq" id="XP_055893044.1"/>
    </source>
</evidence>
<evidence type="ECO:0000313" key="3">
    <source>
        <dbReference type="RefSeq" id="XP_055893038.1"/>
    </source>
</evidence>
<protein>
    <submittedName>
        <fullName evidence="3 4">Uncharacterized protein LOC129927497</fullName>
    </submittedName>
</protein>
<evidence type="ECO:0000313" key="5">
    <source>
        <dbReference type="RefSeq" id="XP_055893041.1"/>
    </source>
</evidence>
<feature type="transmembrane region" description="Helical" evidence="1">
    <location>
        <begin position="77"/>
        <end position="98"/>
    </location>
</feature>
<evidence type="ECO:0000256" key="1">
    <source>
        <dbReference type="SAM" id="Phobius"/>
    </source>
</evidence>
<reference evidence="3 4" key="1">
    <citation type="submission" date="2025-04" db="UniProtKB">
        <authorList>
            <consortium name="RefSeq"/>
        </authorList>
    </citation>
    <scope>IDENTIFICATION</scope>
</reference>
<name>A0A9W3B0Q6_BIOGL</name>
<sequence>MTSLPFRSMFYRVPLNEHLVSMLTCRQQEEQQYGDMSGTAVVLESALVLHQIIISALIVTCFVCTKTLVDSLRRRHARISVVIVGAGPIGVTSLLVAARTGRASQIIVYEELNKHALFNRPHQIAFDPKSVHFLKRLGVDFDNIEGCWDMGNFYTRIGVFQEYMLTTIPKLDVPVHIRLGTKFSRDSLRELEKIEGRKLVIACDGSSGQAARLLGLSDEFLQHSCRAYGAVAALDRPEECQIPMPERLVHNLHFDLTAYGSESSEVDGYQGFSYKIFGTSRQRFMALCIPKCESPQVKSLRTVLDRSMMRNIFLKCFNTYKTEAEPRLSDPMAVKHMKFSPRLFEVKLSQRYETTAYFQDNNLFVVAEGEAARCYNIHTGLDVNVGIKGLMSLSNFISVICIADTEHSILQALVHKNKDADRICRDFIKCGLVEYHLLRNGK</sequence>
<proteinExistence type="predicted"/>
<dbReference type="RefSeq" id="XP_055893042.1">
    <property type="nucleotide sequence ID" value="XM_056037067.1"/>
</dbReference>
<organism evidence="2 9">
    <name type="scientific">Biomphalaria glabrata</name>
    <name type="common">Bloodfluke planorb</name>
    <name type="synonym">Freshwater snail</name>
    <dbReference type="NCBI Taxonomy" id="6526"/>
    <lineage>
        <taxon>Eukaryota</taxon>
        <taxon>Metazoa</taxon>
        <taxon>Spiralia</taxon>
        <taxon>Lophotrochozoa</taxon>
        <taxon>Mollusca</taxon>
        <taxon>Gastropoda</taxon>
        <taxon>Heterobranchia</taxon>
        <taxon>Euthyneura</taxon>
        <taxon>Panpulmonata</taxon>
        <taxon>Hygrophila</taxon>
        <taxon>Lymnaeoidea</taxon>
        <taxon>Planorbidae</taxon>
        <taxon>Biomphalaria</taxon>
    </lineage>
</organism>
<keyword evidence="2" id="KW-1185">Reference proteome</keyword>
<dbReference type="RefSeq" id="XP_055893041.1">
    <property type="nucleotide sequence ID" value="XM_056037066.1"/>
</dbReference>
<dbReference type="RefSeq" id="XP_055893045.1">
    <property type="nucleotide sequence ID" value="XM_056037070.1"/>
</dbReference>
<dbReference type="AlphaFoldDB" id="A0A9W3B0Q6"/>
<keyword evidence="1" id="KW-1133">Transmembrane helix</keyword>
<dbReference type="RefSeq" id="XP_055893043.1">
    <property type="nucleotide sequence ID" value="XM_056037068.1"/>
</dbReference>
<evidence type="ECO:0000313" key="9">
    <source>
        <dbReference type="RefSeq" id="XP_055893045.1"/>
    </source>
</evidence>
<dbReference type="RefSeq" id="XP_055893040.1">
    <property type="nucleotide sequence ID" value="XM_056037065.1"/>
</dbReference>
<evidence type="ECO:0000313" key="7">
    <source>
        <dbReference type="RefSeq" id="XP_055893043.1"/>
    </source>
</evidence>
<evidence type="ECO:0000313" key="10">
    <source>
        <dbReference type="RefSeq" id="XP_055893046.1"/>
    </source>
</evidence>
<accession>A0A9W3B0Q6</accession>
<dbReference type="Proteomes" id="UP001165740">
    <property type="component" value="Chromosome 7"/>
</dbReference>
<evidence type="ECO:0000313" key="2">
    <source>
        <dbReference type="Proteomes" id="UP001165740"/>
    </source>
</evidence>
<gene>
    <name evidence="3 4 5 6 7 8 9 10" type="primary">LOC129927497</name>
</gene>
<dbReference type="RefSeq" id="XP_055893044.1">
    <property type="nucleotide sequence ID" value="XM_056037069.1"/>
</dbReference>
<dbReference type="OMA" id="RVENTAY"/>
<dbReference type="InterPro" id="IPR036188">
    <property type="entry name" value="FAD/NAD-bd_sf"/>
</dbReference>
<dbReference type="SUPFAM" id="SSF51905">
    <property type="entry name" value="FAD/NAD(P)-binding domain"/>
    <property type="match status" value="1"/>
</dbReference>
<keyword evidence="1" id="KW-0472">Membrane</keyword>
<dbReference type="RefSeq" id="XP_055893038.1">
    <property type="nucleotide sequence ID" value="XM_056037063.1"/>
</dbReference>
<keyword evidence="1" id="KW-0812">Transmembrane</keyword>
<dbReference type="RefSeq" id="XP_055893046.1">
    <property type="nucleotide sequence ID" value="XM_056037071.1"/>
</dbReference>
<evidence type="ECO:0000313" key="6">
    <source>
        <dbReference type="RefSeq" id="XP_055893042.1"/>
    </source>
</evidence>
<evidence type="ECO:0000313" key="4">
    <source>
        <dbReference type="RefSeq" id="XP_055893040.1"/>
    </source>
</evidence>